<reference evidence="8" key="3">
    <citation type="submission" date="2021-06" db="EMBL/GenBank/DDBJ databases">
        <title>Genomic Description and Analysis of Intracellular Bacteria, Candidatus Berkiella cookevillensis and Candidatus Berkiella aquae.</title>
        <authorList>
            <person name="Kidane D.T."/>
            <person name="Mehari Y.T."/>
            <person name="Rice F.C."/>
            <person name="Arivett B.A."/>
            <person name="Farone A.L."/>
            <person name="Berk S.G."/>
            <person name="Farone M.B."/>
        </authorList>
    </citation>
    <scope>NUCLEOTIDE SEQUENCE</scope>
    <source>
        <strain evidence="8">CC99</strain>
    </source>
</reference>
<keyword evidence="9" id="KW-1185">Reference proteome</keyword>
<protein>
    <submittedName>
        <fullName evidence="8">LapA family protein</fullName>
    </submittedName>
</protein>
<feature type="transmembrane region" description="Helical" evidence="5">
    <location>
        <begin position="44"/>
        <end position="68"/>
    </location>
</feature>
<evidence type="ECO:0000313" key="9">
    <source>
        <dbReference type="Proteomes" id="UP000051494"/>
    </source>
</evidence>
<keyword evidence="4 5" id="KW-0472">Membrane</keyword>
<proteinExistence type="predicted"/>
<name>A0A0Q9YMH5_9GAMM</name>
<organism evidence="7">
    <name type="scientific">Candidatus Berkiella cookevillensis</name>
    <dbReference type="NCBI Taxonomy" id="437022"/>
    <lineage>
        <taxon>Bacteria</taxon>
        <taxon>Pseudomonadati</taxon>
        <taxon>Pseudomonadota</taxon>
        <taxon>Gammaproteobacteria</taxon>
        <taxon>Candidatus Berkiellales</taxon>
        <taxon>Candidatus Berkiellaceae</taxon>
        <taxon>Candidatus Berkiella</taxon>
    </lineage>
</organism>
<evidence type="ECO:0000256" key="3">
    <source>
        <dbReference type="ARBA" id="ARBA00022989"/>
    </source>
</evidence>
<reference evidence="8" key="2">
    <citation type="journal article" date="2016" name="Genome Announc.">
        <title>Draft Genome Sequences of Two Novel Amoeba-Resistant Intranuclear Bacteria, 'Candidatus Berkiella cookevillensis' and 'Candidatus Berkiella aquae'.</title>
        <authorList>
            <person name="Mehari Y.T."/>
            <person name="Arivett B.A."/>
            <person name="Farone A.L."/>
            <person name="Gunderson J.H."/>
            <person name="Farone M.B."/>
        </authorList>
    </citation>
    <scope>NUCLEOTIDE SEQUENCE</scope>
    <source>
        <strain evidence="8">CC99</strain>
    </source>
</reference>
<feature type="domain" description="Lipopolysaccharide assembly protein A" evidence="6">
    <location>
        <begin position="23"/>
        <end position="84"/>
    </location>
</feature>
<accession>A0A0Q9YMH5</accession>
<dbReference type="EMBL" id="LKHV02000001">
    <property type="protein sequence ID" value="MCS5709046.1"/>
    <property type="molecule type" value="Genomic_DNA"/>
</dbReference>
<dbReference type="EMBL" id="LKHV01000011">
    <property type="protein sequence ID" value="KRG17847.1"/>
    <property type="molecule type" value="Genomic_DNA"/>
</dbReference>
<dbReference type="Pfam" id="PF06305">
    <property type="entry name" value="LapA_dom"/>
    <property type="match status" value="1"/>
</dbReference>
<dbReference type="AlphaFoldDB" id="A0A0Q9YMH5"/>
<dbReference type="RefSeq" id="WP_057625077.1">
    <property type="nucleotide sequence ID" value="NZ_LKHV02000001.1"/>
</dbReference>
<keyword evidence="3 5" id="KW-1133">Transmembrane helix</keyword>
<dbReference type="OrthoDB" id="5653616at2"/>
<keyword evidence="2 5" id="KW-0812">Transmembrane</keyword>
<evidence type="ECO:0000313" key="8">
    <source>
        <dbReference type="EMBL" id="MCS5709046.1"/>
    </source>
</evidence>
<comment type="caution">
    <text evidence="7">The sequence shown here is derived from an EMBL/GenBank/DDBJ whole genome shotgun (WGS) entry which is preliminary data.</text>
</comment>
<keyword evidence="1" id="KW-1003">Cell membrane</keyword>
<gene>
    <name evidence="8" type="ORF">CC99x_009035</name>
    <name evidence="7" type="ORF">CC99x_01970</name>
</gene>
<evidence type="ECO:0000259" key="6">
    <source>
        <dbReference type="Pfam" id="PF06305"/>
    </source>
</evidence>
<sequence>MRLLGWIFTLIIIIFGVAFSALNATTVNINYLLGKQDLPLSVIILISFAVGIILSILILGTKIISLTAKNKWLASKLKKTEDHINHLEAP</sequence>
<evidence type="ECO:0000256" key="2">
    <source>
        <dbReference type="ARBA" id="ARBA00022692"/>
    </source>
</evidence>
<evidence type="ECO:0000256" key="4">
    <source>
        <dbReference type="ARBA" id="ARBA00023136"/>
    </source>
</evidence>
<reference evidence="7" key="1">
    <citation type="submission" date="2015-09" db="EMBL/GenBank/DDBJ databases">
        <title>Draft Genome Sequences of Two Novel Amoeba-resistant Intranuclear Bacteria, Candidatus Berkiella cookevillensis and Candidatus Berkiella aquae.</title>
        <authorList>
            <person name="Mehari Y.T."/>
            <person name="Arivett B.A."/>
            <person name="Farone A.L."/>
            <person name="Gunderson J.H."/>
            <person name="Farone M.B."/>
        </authorList>
    </citation>
    <scope>NUCLEOTIDE SEQUENCE [LARGE SCALE GENOMIC DNA]</scope>
    <source>
        <strain evidence="7">CC99</strain>
    </source>
</reference>
<dbReference type="GO" id="GO:0005886">
    <property type="term" value="C:plasma membrane"/>
    <property type="evidence" value="ECO:0007669"/>
    <property type="project" value="InterPro"/>
</dbReference>
<evidence type="ECO:0000256" key="5">
    <source>
        <dbReference type="SAM" id="Phobius"/>
    </source>
</evidence>
<evidence type="ECO:0000256" key="1">
    <source>
        <dbReference type="ARBA" id="ARBA00022475"/>
    </source>
</evidence>
<dbReference type="InterPro" id="IPR010445">
    <property type="entry name" value="LapA_dom"/>
</dbReference>
<dbReference type="Proteomes" id="UP000051494">
    <property type="component" value="Unassembled WGS sequence"/>
</dbReference>
<dbReference type="STRING" id="437022.CC99x_01970"/>
<evidence type="ECO:0000313" key="7">
    <source>
        <dbReference type="EMBL" id="KRG17847.1"/>
    </source>
</evidence>